<dbReference type="RefSeq" id="WP_310377237.1">
    <property type="nucleotide sequence ID" value="NZ_JAVDXT010000009.1"/>
</dbReference>
<evidence type="ECO:0000313" key="3">
    <source>
        <dbReference type="Proteomes" id="UP001180487"/>
    </source>
</evidence>
<protein>
    <submittedName>
        <fullName evidence="2">Uncharacterized protein</fullName>
    </submittedName>
</protein>
<sequence length="196" mass="20897">MKSQNIKAKSWVISMALAMFSMFSSTAANAADGCKFLLCIAGPWSSISQCVPTVHAVFHDLARGRPFPTCNMAGAGNSANNTWVGESSCPSMYRRYGENGYEGCSYPGLISVSVNGAPWSQVFWNTGGSTSTLYSNTATTAMTQQTGSAPIDDHFVTDLNRWNTQVTQCQGSGGTVEFDSFGAFQRCYLPESNGGG</sequence>
<name>A0ABU2CGJ7_9BURK</name>
<evidence type="ECO:0000313" key="2">
    <source>
        <dbReference type="EMBL" id="MDR7380421.1"/>
    </source>
</evidence>
<gene>
    <name evidence="2" type="ORF">J2X19_005128</name>
</gene>
<reference evidence="2 3" key="1">
    <citation type="submission" date="2023-07" db="EMBL/GenBank/DDBJ databases">
        <title>Sorghum-associated microbial communities from plants grown in Nebraska, USA.</title>
        <authorList>
            <person name="Schachtman D."/>
        </authorList>
    </citation>
    <scope>NUCLEOTIDE SEQUENCE [LARGE SCALE GENOMIC DNA]</scope>
    <source>
        <strain evidence="2 3">BE313</strain>
    </source>
</reference>
<keyword evidence="3" id="KW-1185">Reference proteome</keyword>
<feature type="chain" id="PRO_5047533333" evidence="1">
    <location>
        <begin position="31"/>
        <end position="196"/>
    </location>
</feature>
<comment type="caution">
    <text evidence="2">The sequence shown here is derived from an EMBL/GenBank/DDBJ whole genome shotgun (WGS) entry which is preliminary data.</text>
</comment>
<dbReference type="Proteomes" id="UP001180487">
    <property type="component" value="Unassembled WGS sequence"/>
</dbReference>
<feature type="signal peptide" evidence="1">
    <location>
        <begin position="1"/>
        <end position="30"/>
    </location>
</feature>
<proteinExistence type="predicted"/>
<evidence type="ECO:0000256" key="1">
    <source>
        <dbReference type="SAM" id="SignalP"/>
    </source>
</evidence>
<accession>A0ABU2CGJ7</accession>
<keyword evidence="1" id="KW-0732">Signal</keyword>
<dbReference type="EMBL" id="JAVDXT010000009">
    <property type="protein sequence ID" value="MDR7380421.1"/>
    <property type="molecule type" value="Genomic_DNA"/>
</dbReference>
<organism evidence="2 3">
    <name type="scientific">Rhodoferax ferrireducens</name>
    <dbReference type="NCBI Taxonomy" id="192843"/>
    <lineage>
        <taxon>Bacteria</taxon>
        <taxon>Pseudomonadati</taxon>
        <taxon>Pseudomonadota</taxon>
        <taxon>Betaproteobacteria</taxon>
        <taxon>Burkholderiales</taxon>
        <taxon>Comamonadaceae</taxon>
        <taxon>Rhodoferax</taxon>
    </lineage>
</organism>